<evidence type="ECO:0000313" key="1">
    <source>
        <dbReference type="EMBL" id="MPM63811.1"/>
    </source>
</evidence>
<organism evidence="1">
    <name type="scientific">bioreactor metagenome</name>
    <dbReference type="NCBI Taxonomy" id="1076179"/>
    <lineage>
        <taxon>unclassified sequences</taxon>
        <taxon>metagenomes</taxon>
        <taxon>ecological metagenomes</taxon>
    </lineage>
</organism>
<name>A0A645BGX9_9ZZZZ</name>
<comment type="caution">
    <text evidence="1">The sequence shown here is derived from an EMBL/GenBank/DDBJ whole genome shotgun (WGS) entry which is preliminary data.</text>
</comment>
<dbReference type="EMBL" id="VSSQ01019615">
    <property type="protein sequence ID" value="MPM63811.1"/>
    <property type="molecule type" value="Genomic_DNA"/>
</dbReference>
<accession>A0A645BGX9</accession>
<reference evidence="1" key="1">
    <citation type="submission" date="2019-08" db="EMBL/GenBank/DDBJ databases">
        <authorList>
            <person name="Kucharzyk K."/>
            <person name="Murdoch R.W."/>
            <person name="Higgins S."/>
            <person name="Loffler F."/>
        </authorList>
    </citation>
    <scope>NUCLEOTIDE SEQUENCE</scope>
</reference>
<proteinExistence type="predicted"/>
<protein>
    <submittedName>
        <fullName evidence="1">Uncharacterized protein</fullName>
    </submittedName>
</protein>
<gene>
    <name evidence="1" type="ORF">SDC9_110695</name>
</gene>
<sequence length="230" mass="24783">MLVRRVHQACENGIRDVADARLQRPQGRGHPVRLDLHVEEVEQMGRDRAGVIVQRLERRVAVGVVGLDDGDDLARINPEGRTPDDVTGVIDRDRLAASLDVHAVVDVVQAVEIIGLPGVDLDDDLVSDIEVGAVVADGGARDDVALLGDGRGLDHREVQRAEEAHVDELLEVRQVDVAVVGRTVVDLGPQVRVGLVRGAESHATGVCEHTVQLGRRRGARERLDGEVLAA</sequence>
<dbReference type="AlphaFoldDB" id="A0A645BGX9"/>